<reference evidence="1" key="1">
    <citation type="journal article" date="2014" name="Front. Microbiol.">
        <title>High frequency of phylogenetically diverse reductive dehalogenase-homologous genes in deep subseafloor sedimentary metagenomes.</title>
        <authorList>
            <person name="Kawai M."/>
            <person name="Futagami T."/>
            <person name="Toyoda A."/>
            <person name="Takaki Y."/>
            <person name="Nishi S."/>
            <person name="Hori S."/>
            <person name="Arai W."/>
            <person name="Tsubouchi T."/>
            <person name="Morono Y."/>
            <person name="Uchiyama I."/>
            <person name="Ito T."/>
            <person name="Fujiyama A."/>
            <person name="Inagaki F."/>
            <person name="Takami H."/>
        </authorList>
    </citation>
    <scope>NUCLEOTIDE SEQUENCE</scope>
    <source>
        <strain evidence="1">Expedition CK06-06</strain>
    </source>
</reference>
<protein>
    <submittedName>
        <fullName evidence="1">Uncharacterized protein</fullName>
    </submittedName>
</protein>
<sequence length="41" mass="4713">MTRKRISSFPMPASRRFPLLLIGAFLALYLVWGSTKGEFRP</sequence>
<organism evidence="1">
    <name type="scientific">marine sediment metagenome</name>
    <dbReference type="NCBI Taxonomy" id="412755"/>
    <lineage>
        <taxon>unclassified sequences</taxon>
        <taxon>metagenomes</taxon>
        <taxon>ecological metagenomes</taxon>
    </lineage>
</organism>
<name>X1NM36_9ZZZZ</name>
<gene>
    <name evidence="1" type="ORF">S06H3_43213</name>
</gene>
<comment type="caution">
    <text evidence="1">The sequence shown here is derived from an EMBL/GenBank/DDBJ whole genome shotgun (WGS) entry which is preliminary data.</text>
</comment>
<proteinExistence type="predicted"/>
<dbReference type="AlphaFoldDB" id="X1NM36"/>
<dbReference type="EMBL" id="BARV01026783">
    <property type="protein sequence ID" value="GAI44663.1"/>
    <property type="molecule type" value="Genomic_DNA"/>
</dbReference>
<evidence type="ECO:0000313" key="1">
    <source>
        <dbReference type="EMBL" id="GAI44663.1"/>
    </source>
</evidence>
<accession>X1NM36</accession>
<feature type="non-terminal residue" evidence="1">
    <location>
        <position position="41"/>
    </location>
</feature>